<name>A0A2P2FFL7_AMYLU</name>
<proteinExistence type="predicted"/>
<organism evidence="1 2">
    <name type="scientific">Amycolatopsis lurida NRRL 2430</name>
    <dbReference type="NCBI Taxonomy" id="1460371"/>
    <lineage>
        <taxon>Bacteria</taxon>
        <taxon>Bacillati</taxon>
        <taxon>Actinomycetota</taxon>
        <taxon>Actinomycetes</taxon>
        <taxon>Pseudonocardiales</taxon>
        <taxon>Pseudonocardiaceae</taxon>
        <taxon>Amycolatopsis</taxon>
    </lineage>
</organism>
<dbReference type="Proteomes" id="UP000256220">
    <property type="component" value="Unassembled WGS sequence"/>
</dbReference>
<protein>
    <recommendedName>
        <fullName evidence="3">Tryptophan 2,3-dioxygenase</fullName>
    </recommendedName>
</protein>
<accession>A0A2P2FFL7</accession>
<dbReference type="GO" id="GO:0020037">
    <property type="term" value="F:heme binding"/>
    <property type="evidence" value="ECO:0007669"/>
    <property type="project" value="InterPro"/>
</dbReference>
<reference evidence="1 2" key="1">
    <citation type="journal article" date="2014" name="Genome Announc.">
        <title>Draft Genome Sequence of Amycolatopsis lurida NRRL 2430, Producer of the Glycopeptide Family Antibiotic Ristocetin.</title>
        <authorList>
            <person name="Kwun M.J."/>
            <person name="Hong H.J."/>
        </authorList>
    </citation>
    <scope>NUCLEOTIDE SEQUENCE [LARGE SCALE GENOMIC DNA]</scope>
    <source>
        <strain evidence="1 2">NRRL 2430</strain>
    </source>
</reference>
<dbReference type="SUPFAM" id="SSF140959">
    <property type="entry name" value="Indolic compounds 2,3-dioxygenase-like"/>
    <property type="match status" value="1"/>
</dbReference>
<dbReference type="GO" id="GO:0046872">
    <property type="term" value="F:metal ion binding"/>
    <property type="evidence" value="ECO:0007669"/>
    <property type="project" value="InterPro"/>
</dbReference>
<dbReference type="AlphaFoldDB" id="A0A2P2FFL7"/>
<keyword evidence="2" id="KW-1185">Reference proteome</keyword>
<dbReference type="InterPro" id="IPR037217">
    <property type="entry name" value="Trp/Indoleamine_2_3_dOase-like"/>
</dbReference>
<dbReference type="GO" id="GO:0019441">
    <property type="term" value="P:L-tryptophan catabolic process to kynurenine"/>
    <property type="evidence" value="ECO:0007669"/>
    <property type="project" value="InterPro"/>
</dbReference>
<evidence type="ECO:0000313" key="2">
    <source>
        <dbReference type="Proteomes" id="UP000256220"/>
    </source>
</evidence>
<dbReference type="Gene3D" id="1.20.58.480">
    <property type="match status" value="1"/>
</dbReference>
<evidence type="ECO:0008006" key="3">
    <source>
        <dbReference type="Google" id="ProtNLM"/>
    </source>
</evidence>
<sequence>MGGVRRPGRHRSPVKALNHLHRWWRGGASAASFPYRPVLGHFQAVGRNHADPGLVATLRAARDVLPAGHDDVRALVLRQWLPSTVDQEDGDYDTYAGVSLLNLLADSYGSGEVVDDTLDALQVVILADLLRYETSALAEEPDLLRQQVRVKACLRALARADELAPRARGLVPANPLGDNAIRDLGRDDLLARGAELSRAVRSAASPAMRDAVEFAMLPTTWLHDEVMFIRSIQSFEVVYRQVARCLERATAALDAGRPAAASDELRDATRRITATSMLYRILTSMPPDAFAIIRAYTHGRSAVQSRSFRLVEQYSAPAAESEFPGPSLQEVYEARLAAGGPASLSYLTETMRGLDSAWRLMKRTHWGITLKVIGRVPGTGGTAGAAYLEQAAARPLFPVLHPRQDDWRDRIA</sequence>
<dbReference type="EMBL" id="JFBM01000065">
    <property type="protein sequence ID" value="KFU75522.1"/>
    <property type="molecule type" value="Genomic_DNA"/>
</dbReference>
<comment type="caution">
    <text evidence="1">The sequence shown here is derived from an EMBL/GenBank/DDBJ whole genome shotgun (WGS) entry which is preliminary data.</text>
</comment>
<dbReference type="RefSeq" id="WP_143055417.1">
    <property type="nucleotide sequence ID" value="NZ_JFBM01000065.1"/>
</dbReference>
<gene>
    <name evidence="1" type="ORF">BB31_41170</name>
</gene>
<evidence type="ECO:0000313" key="1">
    <source>
        <dbReference type="EMBL" id="KFU75522.1"/>
    </source>
</evidence>